<evidence type="ECO:0000313" key="2">
    <source>
        <dbReference type="Proteomes" id="UP000265520"/>
    </source>
</evidence>
<keyword evidence="2" id="KW-1185">Reference proteome</keyword>
<dbReference type="EMBL" id="LXQA010233235">
    <property type="protein sequence ID" value="MCI36382.1"/>
    <property type="molecule type" value="Genomic_DNA"/>
</dbReference>
<comment type="caution">
    <text evidence="1">The sequence shown here is derived from an EMBL/GenBank/DDBJ whole genome shotgun (WGS) entry which is preliminary data.</text>
</comment>
<reference evidence="1 2" key="1">
    <citation type="journal article" date="2018" name="Front. Plant Sci.">
        <title>Red Clover (Trifolium pratense) and Zigzag Clover (T. medium) - A Picture of Genomic Similarities and Differences.</title>
        <authorList>
            <person name="Dluhosova J."/>
            <person name="Istvanek J."/>
            <person name="Nedelnik J."/>
            <person name="Repkova J."/>
        </authorList>
    </citation>
    <scope>NUCLEOTIDE SEQUENCE [LARGE SCALE GENOMIC DNA]</scope>
    <source>
        <strain evidence="2">cv. 10/8</strain>
        <tissue evidence="1">Leaf</tissue>
    </source>
</reference>
<sequence length="63" mass="7317">AMFNSADHDMKVHLKNGSDSLCILRRRRCVHHQTKSSVRVHQKVGQRGQHVVRMSDLRSVRLL</sequence>
<dbReference type="AlphaFoldDB" id="A0A392RJP3"/>
<protein>
    <submittedName>
        <fullName evidence="1">Uncharacterized protein</fullName>
    </submittedName>
</protein>
<proteinExistence type="predicted"/>
<name>A0A392RJP3_9FABA</name>
<evidence type="ECO:0000313" key="1">
    <source>
        <dbReference type="EMBL" id="MCI36382.1"/>
    </source>
</evidence>
<dbReference type="Proteomes" id="UP000265520">
    <property type="component" value="Unassembled WGS sequence"/>
</dbReference>
<feature type="non-terminal residue" evidence="1">
    <location>
        <position position="1"/>
    </location>
</feature>
<accession>A0A392RJP3</accession>
<organism evidence="1 2">
    <name type="scientific">Trifolium medium</name>
    <dbReference type="NCBI Taxonomy" id="97028"/>
    <lineage>
        <taxon>Eukaryota</taxon>
        <taxon>Viridiplantae</taxon>
        <taxon>Streptophyta</taxon>
        <taxon>Embryophyta</taxon>
        <taxon>Tracheophyta</taxon>
        <taxon>Spermatophyta</taxon>
        <taxon>Magnoliopsida</taxon>
        <taxon>eudicotyledons</taxon>
        <taxon>Gunneridae</taxon>
        <taxon>Pentapetalae</taxon>
        <taxon>rosids</taxon>
        <taxon>fabids</taxon>
        <taxon>Fabales</taxon>
        <taxon>Fabaceae</taxon>
        <taxon>Papilionoideae</taxon>
        <taxon>50 kb inversion clade</taxon>
        <taxon>NPAAA clade</taxon>
        <taxon>Hologalegina</taxon>
        <taxon>IRL clade</taxon>
        <taxon>Trifolieae</taxon>
        <taxon>Trifolium</taxon>
    </lineage>
</organism>